<dbReference type="AlphaFoldDB" id="A0A4Y9YRM6"/>
<protein>
    <submittedName>
        <fullName evidence="2">Uncharacterized protein</fullName>
    </submittedName>
</protein>
<evidence type="ECO:0000256" key="1">
    <source>
        <dbReference type="SAM" id="MobiDB-lite"/>
    </source>
</evidence>
<proteinExistence type="predicted"/>
<gene>
    <name evidence="2" type="ORF">EVG20_g5943</name>
</gene>
<organism evidence="2 3">
    <name type="scientific">Dentipellis fragilis</name>
    <dbReference type="NCBI Taxonomy" id="205917"/>
    <lineage>
        <taxon>Eukaryota</taxon>
        <taxon>Fungi</taxon>
        <taxon>Dikarya</taxon>
        <taxon>Basidiomycota</taxon>
        <taxon>Agaricomycotina</taxon>
        <taxon>Agaricomycetes</taxon>
        <taxon>Russulales</taxon>
        <taxon>Hericiaceae</taxon>
        <taxon>Dentipellis</taxon>
    </lineage>
</organism>
<dbReference type="Proteomes" id="UP000298327">
    <property type="component" value="Unassembled WGS sequence"/>
</dbReference>
<sequence length="132" mass="14016">MLSKSTLPVDRRTTRPPPSSQLSYILARSHLLDALYLVHWSLHPPLSCCSLLARRWPSSPSAYQLTSKYDLGPIGAAHYGVLLLDISSARQTSVPFVKLAAALSLTIGKAASSPASCGASTISGISSRLQSP</sequence>
<comment type="caution">
    <text evidence="2">The sequence shown here is derived from an EMBL/GenBank/DDBJ whole genome shotgun (WGS) entry which is preliminary data.</text>
</comment>
<feature type="compositionally biased region" description="Polar residues" evidence="1">
    <location>
        <begin position="113"/>
        <end position="132"/>
    </location>
</feature>
<evidence type="ECO:0000313" key="3">
    <source>
        <dbReference type="Proteomes" id="UP000298327"/>
    </source>
</evidence>
<accession>A0A4Y9YRM6</accession>
<keyword evidence="3" id="KW-1185">Reference proteome</keyword>
<feature type="region of interest" description="Disordered" evidence="1">
    <location>
        <begin position="112"/>
        <end position="132"/>
    </location>
</feature>
<name>A0A4Y9YRM6_9AGAM</name>
<reference evidence="2 3" key="1">
    <citation type="submission" date="2019-02" db="EMBL/GenBank/DDBJ databases">
        <title>Genome sequencing of the rare red list fungi Dentipellis fragilis.</title>
        <authorList>
            <person name="Buettner E."/>
            <person name="Kellner H."/>
        </authorList>
    </citation>
    <scope>NUCLEOTIDE SEQUENCE [LARGE SCALE GENOMIC DNA]</scope>
    <source>
        <strain evidence="2 3">DSM 105465</strain>
    </source>
</reference>
<evidence type="ECO:0000313" key="2">
    <source>
        <dbReference type="EMBL" id="TFY64430.1"/>
    </source>
</evidence>
<dbReference type="EMBL" id="SEOQ01000373">
    <property type="protein sequence ID" value="TFY64430.1"/>
    <property type="molecule type" value="Genomic_DNA"/>
</dbReference>